<organism evidence="1">
    <name type="scientific">Graphocephala atropunctata</name>
    <dbReference type="NCBI Taxonomy" id="36148"/>
    <lineage>
        <taxon>Eukaryota</taxon>
        <taxon>Metazoa</taxon>
        <taxon>Ecdysozoa</taxon>
        <taxon>Arthropoda</taxon>
        <taxon>Hexapoda</taxon>
        <taxon>Insecta</taxon>
        <taxon>Pterygota</taxon>
        <taxon>Neoptera</taxon>
        <taxon>Paraneoptera</taxon>
        <taxon>Hemiptera</taxon>
        <taxon>Auchenorrhyncha</taxon>
        <taxon>Membracoidea</taxon>
        <taxon>Cicadellidae</taxon>
        <taxon>Cicadellinae</taxon>
        <taxon>Cicadellini</taxon>
        <taxon>Graphocephala</taxon>
    </lineage>
</organism>
<accession>A0A1B6KBS7</accession>
<proteinExistence type="predicted"/>
<feature type="non-terminal residue" evidence="1">
    <location>
        <position position="1"/>
    </location>
</feature>
<protein>
    <recommendedName>
        <fullName evidence="2">Alkylated DNA repair protein AlkB homologue 8 N-terminal domain-containing protein</fullName>
    </recommendedName>
</protein>
<gene>
    <name evidence="1" type="ORF">g.6233</name>
</gene>
<name>A0A1B6KBS7_9HEMI</name>
<sequence>RLPGLDTVPSVKYLGVTIDERLTWDDHIDDLCGRLSTAIFAIKRTVHVSTEEATLTAYHALFESLLCYGIQVWGGSSAQNLHRVLILQKRAVRVMAGLTMQESCRPSFKNWKLLTVVNLYILHSITMGKDFKIIRHQDLHQHNTRHRSNYNLPAHQSKLYEEKPSYVHAKFFNALPEYLKTLSPKKLKRELKCWLSDRPF</sequence>
<reference evidence="1" key="1">
    <citation type="submission" date="2015-11" db="EMBL/GenBank/DDBJ databases">
        <title>De novo transcriptome assembly of four potential Pierce s Disease insect vectors from Arizona vineyards.</title>
        <authorList>
            <person name="Tassone E.E."/>
        </authorList>
    </citation>
    <scope>NUCLEOTIDE SEQUENCE</scope>
</reference>
<dbReference type="AlphaFoldDB" id="A0A1B6KBS7"/>
<dbReference type="EMBL" id="GEBQ01031091">
    <property type="protein sequence ID" value="JAT08886.1"/>
    <property type="molecule type" value="Transcribed_RNA"/>
</dbReference>
<feature type="non-terminal residue" evidence="1">
    <location>
        <position position="200"/>
    </location>
</feature>
<evidence type="ECO:0000313" key="1">
    <source>
        <dbReference type="EMBL" id="JAT08886.1"/>
    </source>
</evidence>
<evidence type="ECO:0008006" key="2">
    <source>
        <dbReference type="Google" id="ProtNLM"/>
    </source>
</evidence>